<dbReference type="CDD" id="cd01347">
    <property type="entry name" value="ligand_gated_channel"/>
    <property type="match status" value="1"/>
</dbReference>
<evidence type="ECO:0000256" key="7">
    <source>
        <dbReference type="ARBA" id="ARBA00023136"/>
    </source>
</evidence>
<sequence>MRLVLLISVALVVLSHAAGIRAEEGGEVRLKEIVVTATRTEKEAANVPASVSVVTREDIEGGNIQAVDQAANALPGVYDRRGKGPMDTLASITLRGIPGQQRTLILLDGMALNRAYDGTVAFGGFAPADVERIEVVRGPFSSLYGGYAMGGVVHILTRMPEKREITVKGGYGTDNTWSVYGSYGDKIKDKLSMLVSYGYRSTDGYVTDYNTQIARPPASITGWSLTRNNQGRRRYLIGDKGKNGWYNESMTAKAAYDFTKTSRLSLSFMRTEYLYDYDDPNTYLLNAAGTPVYRYGTVRESTFLGGSGKKIQNIYRAGYETEISIVKAKASLSLNENEESWYTSPGSTSATTRFGGPGTISSSPSRAYDVDVQFTMPLGSRHTLTCGGSYRYDWSDTKEYALADWKDEDSRAGITYESRGKDRTYSVFVQDEIRILNNLTAYAGFRQDWWKAFEGYANDVGKAGYPRRYSSTDASAFSPKGALVYNPFEKTTLRASAGKAFRAPTLYDLYRTWTSSSTGITYAGNPDLKPETIVSWDIGAEQRLWKGALVKLTYFENYIDDLIYNRTLSSTFQDKINVGKAEVKGVEVEAEQQFDVGLKLFVNYTYNNAKVVRNSANPATEGKKLTLVPKEMFNIGAEFMRGPFMGRIVGRYAGKRYNNDLNSDRTNNVFTSYDPFFVADAKISYGITKRVTASVAVDNIFDRDYFSYYRAPERKWYGELTIRF</sequence>
<dbReference type="AlphaFoldDB" id="A0A971M5C3"/>
<evidence type="ECO:0000256" key="12">
    <source>
        <dbReference type="SAM" id="SignalP"/>
    </source>
</evidence>
<evidence type="ECO:0000256" key="9">
    <source>
        <dbReference type="ARBA" id="ARBA00023237"/>
    </source>
</evidence>
<keyword evidence="8 15" id="KW-0675">Receptor</keyword>
<keyword evidence="9 10" id="KW-0998">Cell outer membrane</keyword>
<reference evidence="15" key="2">
    <citation type="submission" date="2020-01" db="EMBL/GenBank/DDBJ databases">
        <authorList>
            <person name="Campanaro S."/>
        </authorList>
    </citation>
    <scope>NUCLEOTIDE SEQUENCE</scope>
    <source>
        <strain evidence="15">AS06rmzACSIP_7</strain>
    </source>
</reference>
<dbReference type="Pfam" id="PF00593">
    <property type="entry name" value="TonB_dep_Rec_b-barrel"/>
    <property type="match status" value="1"/>
</dbReference>
<dbReference type="GO" id="GO:0015344">
    <property type="term" value="F:siderophore uptake transmembrane transporter activity"/>
    <property type="evidence" value="ECO:0007669"/>
    <property type="project" value="TreeGrafter"/>
</dbReference>
<reference evidence="15" key="1">
    <citation type="journal article" date="2020" name="Biotechnol. Biofuels">
        <title>New insights from the biogas microbiome by comprehensive genome-resolved metagenomics of nearly 1600 species originating from multiple anaerobic digesters.</title>
        <authorList>
            <person name="Campanaro S."/>
            <person name="Treu L."/>
            <person name="Rodriguez-R L.M."/>
            <person name="Kovalovszki A."/>
            <person name="Ziels R.M."/>
            <person name="Maus I."/>
            <person name="Zhu X."/>
            <person name="Kougias P.G."/>
            <person name="Basile A."/>
            <person name="Luo G."/>
            <person name="Schluter A."/>
            <person name="Konstantinidis K.T."/>
            <person name="Angelidaki I."/>
        </authorList>
    </citation>
    <scope>NUCLEOTIDE SEQUENCE</scope>
    <source>
        <strain evidence="15">AS06rmzACSIP_7</strain>
    </source>
</reference>
<proteinExistence type="inferred from homology"/>
<dbReference type="InterPro" id="IPR039426">
    <property type="entry name" value="TonB-dep_rcpt-like"/>
</dbReference>
<dbReference type="PANTHER" id="PTHR30069">
    <property type="entry name" value="TONB-DEPENDENT OUTER MEMBRANE RECEPTOR"/>
    <property type="match status" value="1"/>
</dbReference>
<evidence type="ECO:0000256" key="5">
    <source>
        <dbReference type="ARBA" id="ARBA00022729"/>
    </source>
</evidence>
<feature type="signal peptide" evidence="12">
    <location>
        <begin position="1"/>
        <end position="17"/>
    </location>
</feature>
<comment type="similarity">
    <text evidence="10 11">Belongs to the TonB-dependent receptor family.</text>
</comment>
<dbReference type="SUPFAM" id="SSF56935">
    <property type="entry name" value="Porins"/>
    <property type="match status" value="1"/>
</dbReference>
<evidence type="ECO:0000259" key="14">
    <source>
        <dbReference type="Pfam" id="PF07715"/>
    </source>
</evidence>
<organism evidence="15 16">
    <name type="scientific">Syntrophorhabdus aromaticivorans</name>
    <dbReference type="NCBI Taxonomy" id="328301"/>
    <lineage>
        <taxon>Bacteria</taxon>
        <taxon>Pseudomonadati</taxon>
        <taxon>Thermodesulfobacteriota</taxon>
        <taxon>Syntrophorhabdia</taxon>
        <taxon>Syntrophorhabdales</taxon>
        <taxon>Syntrophorhabdaceae</taxon>
        <taxon>Syntrophorhabdus</taxon>
    </lineage>
</organism>
<dbReference type="InterPro" id="IPR037066">
    <property type="entry name" value="Plug_dom_sf"/>
</dbReference>
<evidence type="ECO:0000256" key="6">
    <source>
        <dbReference type="ARBA" id="ARBA00023077"/>
    </source>
</evidence>
<keyword evidence="5 12" id="KW-0732">Signal</keyword>
<dbReference type="GO" id="GO:0044718">
    <property type="term" value="P:siderophore transmembrane transport"/>
    <property type="evidence" value="ECO:0007669"/>
    <property type="project" value="TreeGrafter"/>
</dbReference>
<dbReference type="Gene3D" id="2.40.170.20">
    <property type="entry name" value="TonB-dependent receptor, beta-barrel domain"/>
    <property type="match status" value="1"/>
</dbReference>
<protein>
    <submittedName>
        <fullName evidence="15">TonB-dependent receptor</fullName>
    </submittedName>
</protein>
<name>A0A971M5C3_9BACT</name>
<evidence type="ECO:0000256" key="1">
    <source>
        <dbReference type="ARBA" id="ARBA00004571"/>
    </source>
</evidence>
<feature type="domain" description="TonB-dependent receptor plug" evidence="14">
    <location>
        <begin position="45"/>
        <end position="152"/>
    </location>
</feature>
<dbReference type="InterPro" id="IPR012910">
    <property type="entry name" value="Plug_dom"/>
</dbReference>
<evidence type="ECO:0000259" key="13">
    <source>
        <dbReference type="Pfam" id="PF00593"/>
    </source>
</evidence>
<dbReference type="Pfam" id="PF07715">
    <property type="entry name" value="Plug"/>
    <property type="match status" value="1"/>
</dbReference>
<keyword evidence="2 10" id="KW-0813">Transport</keyword>
<evidence type="ECO:0000313" key="16">
    <source>
        <dbReference type="Proteomes" id="UP000777265"/>
    </source>
</evidence>
<comment type="caution">
    <text evidence="15">The sequence shown here is derived from an EMBL/GenBank/DDBJ whole genome shotgun (WGS) entry which is preliminary data.</text>
</comment>
<dbReference type="Gene3D" id="2.170.130.10">
    <property type="entry name" value="TonB-dependent receptor, plug domain"/>
    <property type="match status" value="1"/>
</dbReference>
<comment type="subcellular location">
    <subcellularLocation>
        <location evidence="1 10">Cell outer membrane</location>
        <topology evidence="1 10">Multi-pass membrane protein</topology>
    </subcellularLocation>
</comment>
<keyword evidence="3 10" id="KW-1134">Transmembrane beta strand</keyword>
<evidence type="ECO:0000256" key="8">
    <source>
        <dbReference type="ARBA" id="ARBA00023170"/>
    </source>
</evidence>
<dbReference type="PROSITE" id="PS52016">
    <property type="entry name" value="TONB_DEPENDENT_REC_3"/>
    <property type="match status" value="1"/>
</dbReference>
<evidence type="ECO:0000313" key="15">
    <source>
        <dbReference type="EMBL" id="NLW36105.1"/>
    </source>
</evidence>
<dbReference type="EMBL" id="JAAYEE010000212">
    <property type="protein sequence ID" value="NLW36105.1"/>
    <property type="molecule type" value="Genomic_DNA"/>
</dbReference>
<dbReference type="GO" id="GO:0009279">
    <property type="term" value="C:cell outer membrane"/>
    <property type="evidence" value="ECO:0007669"/>
    <property type="project" value="UniProtKB-SubCell"/>
</dbReference>
<evidence type="ECO:0000256" key="10">
    <source>
        <dbReference type="PROSITE-ProRule" id="PRU01360"/>
    </source>
</evidence>
<dbReference type="PANTHER" id="PTHR30069:SF29">
    <property type="entry name" value="HEMOGLOBIN AND HEMOGLOBIN-HAPTOGLOBIN-BINDING PROTEIN 1-RELATED"/>
    <property type="match status" value="1"/>
</dbReference>
<keyword evidence="7 10" id="KW-0472">Membrane</keyword>
<feature type="domain" description="TonB-dependent receptor-like beta-barrel" evidence="13">
    <location>
        <begin position="269"/>
        <end position="700"/>
    </location>
</feature>
<keyword evidence="4 10" id="KW-0812">Transmembrane</keyword>
<feature type="chain" id="PRO_5036687139" evidence="12">
    <location>
        <begin position="18"/>
        <end position="724"/>
    </location>
</feature>
<dbReference type="Proteomes" id="UP000777265">
    <property type="component" value="Unassembled WGS sequence"/>
</dbReference>
<gene>
    <name evidence="15" type="ORF">GXY80_11600</name>
</gene>
<evidence type="ECO:0000256" key="2">
    <source>
        <dbReference type="ARBA" id="ARBA00022448"/>
    </source>
</evidence>
<dbReference type="InterPro" id="IPR000531">
    <property type="entry name" value="Beta-barrel_TonB"/>
</dbReference>
<evidence type="ECO:0000256" key="11">
    <source>
        <dbReference type="RuleBase" id="RU003357"/>
    </source>
</evidence>
<evidence type="ECO:0000256" key="4">
    <source>
        <dbReference type="ARBA" id="ARBA00022692"/>
    </source>
</evidence>
<accession>A0A971M5C3</accession>
<dbReference type="InterPro" id="IPR036942">
    <property type="entry name" value="Beta-barrel_TonB_sf"/>
</dbReference>
<keyword evidence="6 11" id="KW-0798">TonB box</keyword>
<evidence type="ECO:0000256" key="3">
    <source>
        <dbReference type="ARBA" id="ARBA00022452"/>
    </source>
</evidence>